<gene>
    <name evidence="1" type="ORF">AMETH_3865</name>
</gene>
<accession>A0A076N1W7</accession>
<protein>
    <submittedName>
        <fullName evidence="1">Uncharacterized protein</fullName>
    </submittedName>
</protein>
<evidence type="ECO:0000313" key="2">
    <source>
        <dbReference type="Proteomes" id="UP000062973"/>
    </source>
</evidence>
<keyword evidence="2" id="KW-1185">Reference proteome</keyword>
<reference evidence="1 2" key="1">
    <citation type="submission" date="2014-07" db="EMBL/GenBank/DDBJ databases">
        <title>Whole Genome Sequence of the Amycolatopsis methanolica 239.</title>
        <authorList>
            <person name="Tang B."/>
        </authorList>
    </citation>
    <scope>NUCLEOTIDE SEQUENCE [LARGE SCALE GENOMIC DNA]</scope>
    <source>
        <strain evidence="1 2">239</strain>
    </source>
</reference>
<dbReference type="EMBL" id="CP009110">
    <property type="protein sequence ID" value="AIJ23957.1"/>
    <property type="molecule type" value="Genomic_DNA"/>
</dbReference>
<evidence type="ECO:0000313" key="1">
    <source>
        <dbReference type="EMBL" id="AIJ23957.1"/>
    </source>
</evidence>
<sequence length="37" mass="4195">MSGMDPWLLETPRIGTVRRRRCSSASRFLRADSAASR</sequence>
<name>A0A076N1W7_AMYME</name>
<dbReference type="KEGG" id="amq:AMETH_3865"/>
<organism evidence="1 2">
    <name type="scientific">Amycolatopsis methanolica 239</name>
    <dbReference type="NCBI Taxonomy" id="1068978"/>
    <lineage>
        <taxon>Bacteria</taxon>
        <taxon>Bacillati</taxon>
        <taxon>Actinomycetota</taxon>
        <taxon>Actinomycetes</taxon>
        <taxon>Pseudonocardiales</taxon>
        <taxon>Pseudonocardiaceae</taxon>
        <taxon>Amycolatopsis</taxon>
        <taxon>Amycolatopsis methanolica group</taxon>
    </lineage>
</organism>
<dbReference type="Proteomes" id="UP000062973">
    <property type="component" value="Chromosome"/>
</dbReference>
<proteinExistence type="predicted"/>
<dbReference type="AlphaFoldDB" id="A0A076N1W7"/>
<dbReference type="HOGENOM" id="CLU_3339235_0_0_11"/>
<dbReference type="PATRIC" id="fig|1068978.7.peg.4132"/>